<reference evidence="4 5" key="1">
    <citation type="submission" date="2016-02" db="EMBL/GenBank/DDBJ databases">
        <title>Genome analysis of coral dinoflagellate symbionts highlights evolutionary adaptations to a symbiotic lifestyle.</title>
        <authorList>
            <person name="Aranda M."/>
            <person name="Li Y."/>
            <person name="Liew Y.J."/>
            <person name="Baumgarten S."/>
            <person name="Simakov O."/>
            <person name="Wilson M."/>
            <person name="Piel J."/>
            <person name="Ashoor H."/>
            <person name="Bougouffa S."/>
            <person name="Bajic V.B."/>
            <person name="Ryu T."/>
            <person name="Ravasi T."/>
            <person name="Bayer T."/>
            <person name="Micklem G."/>
            <person name="Kim H."/>
            <person name="Bhak J."/>
            <person name="Lajeunesse T.C."/>
            <person name="Voolstra C.R."/>
        </authorList>
    </citation>
    <scope>NUCLEOTIDE SEQUENCE [LARGE SCALE GENOMIC DNA]</scope>
    <source>
        <strain evidence="4 5">CCMP2467</strain>
    </source>
</reference>
<evidence type="ECO:0000259" key="3">
    <source>
        <dbReference type="Pfam" id="PF01507"/>
    </source>
</evidence>
<comment type="caution">
    <text evidence="4">The sequence shown here is derived from an EMBL/GenBank/DDBJ whole genome shotgun (WGS) entry which is preliminary data.</text>
</comment>
<dbReference type="Pfam" id="PF01507">
    <property type="entry name" value="PAPS_reduct"/>
    <property type="match status" value="2"/>
</dbReference>
<feature type="repeat" description="RCC1" evidence="1">
    <location>
        <begin position="533"/>
        <end position="571"/>
    </location>
</feature>
<keyword evidence="5" id="KW-1185">Reference proteome</keyword>
<dbReference type="PROSITE" id="PS50012">
    <property type="entry name" value="RCC1_3"/>
    <property type="match status" value="1"/>
</dbReference>
<dbReference type="InterPro" id="IPR051553">
    <property type="entry name" value="Ran_GTPase-activating"/>
</dbReference>
<sequence length="615" mass="65443">MKRRADAASAAEARQRWENGGEGVGILASDTNPMPDLLCRYSHSIGVVRSVSMKWRTPGSDELAANASFASGVAGFVRSHSRFGLAFIVAAGPPLGNLRQSFSEERVASINVQLVNLTPQVILDMMDSVGLLKEIPVITVDTLHLFPETYQHIANVTKHYSQLLSGYFEKLHVYHPLGFDSSGAREKFDAKYGAYSLLSKLEPAAKALQDFSPRAWITGRRRSQGGDRQNLAVAEYDGGYIREHGVPYNSLHDRGFSSIGDEMNTRPVKVERPAGNMALRLLADSNHYVTPQDVYNLLLLRHHVGWTDWAQHVVPFLGWRLLRASGVAASSKATCAISQVGQLVCFGENEDDLPPDLGPVVAVAAGYGHTCAVKASGELVCFGGSRYGQCDVPPDLGPVVAVAAGWYHTCAVKASGELVCFGQKYYGQCDVPLDLGPVVAVAAGYGHTCAVKASGELVCFGGSRYGQGDVPPDLGPVVAVAAGWYHTCAVKASGELVCFGHKYYGQCDVPADLGPVVAVAAGYGHTCAVKASGELVCFGGSRYGQCDVPPDLGPVVAVAAGENHTCAVQANGELACFGRNDSDQCHVPPGFKFRLAPQSIGTSTPDPPQEVLQHV</sequence>
<dbReference type="OrthoDB" id="437994at2759"/>
<evidence type="ECO:0000313" key="5">
    <source>
        <dbReference type="Proteomes" id="UP000186817"/>
    </source>
</evidence>
<feature type="domain" description="Phosphoadenosine phosphosulphate reductase" evidence="3">
    <location>
        <begin position="240"/>
        <end position="267"/>
    </location>
</feature>
<dbReference type="Proteomes" id="UP000186817">
    <property type="component" value="Unassembled WGS sequence"/>
</dbReference>
<accession>A0A1Q9ENE3</accession>
<feature type="region of interest" description="Disordered" evidence="2">
    <location>
        <begin position="596"/>
        <end position="615"/>
    </location>
</feature>
<dbReference type="AlphaFoldDB" id="A0A1Q9ENE3"/>
<name>A0A1Q9ENE3_SYMMI</name>
<dbReference type="EMBL" id="LSRX01000107">
    <property type="protein sequence ID" value="OLQ08944.1"/>
    <property type="molecule type" value="Genomic_DNA"/>
</dbReference>
<dbReference type="InterPro" id="IPR009091">
    <property type="entry name" value="RCC1/BLIP-II"/>
</dbReference>
<proteinExistence type="predicted"/>
<protein>
    <submittedName>
        <fullName evidence="4">Phosphoadenosine phosphosulfate reductase</fullName>
    </submittedName>
</protein>
<dbReference type="GO" id="GO:0005737">
    <property type="term" value="C:cytoplasm"/>
    <property type="evidence" value="ECO:0007669"/>
    <property type="project" value="TreeGrafter"/>
</dbReference>
<dbReference type="SUPFAM" id="SSF52402">
    <property type="entry name" value="Adenine nucleotide alpha hydrolases-like"/>
    <property type="match status" value="1"/>
</dbReference>
<dbReference type="InterPro" id="IPR002500">
    <property type="entry name" value="PAPS_reduct_dom"/>
</dbReference>
<evidence type="ECO:0000256" key="2">
    <source>
        <dbReference type="SAM" id="MobiDB-lite"/>
    </source>
</evidence>
<dbReference type="PANTHER" id="PTHR45982">
    <property type="entry name" value="REGULATOR OF CHROMOSOME CONDENSATION"/>
    <property type="match status" value="1"/>
</dbReference>
<dbReference type="SUPFAM" id="SSF50985">
    <property type="entry name" value="RCC1/BLIP-II"/>
    <property type="match status" value="1"/>
</dbReference>
<organism evidence="4 5">
    <name type="scientific">Symbiodinium microadriaticum</name>
    <name type="common">Dinoflagellate</name>
    <name type="synonym">Zooxanthella microadriatica</name>
    <dbReference type="NCBI Taxonomy" id="2951"/>
    <lineage>
        <taxon>Eukaryota</taxon>
        <taxon>Sar</taxon>
        <taxon>Alveolata</taxon>
        <taxon>Dinophyceae</taxon>
        <taxon>Suessiales</taxon>
        <taxon>Symbiodiniaceae</taxon>
        <taxon>Symbiodinium</taxon>
    </lineage>
</organism>
<dbReference type="PANTHER" id="PTHR45982:SF1">
    <property type="entry name" value="REGULATOR OF CHROMOSOME CONDENSATION"/>
    <property type="match status" value="1"/>
</dbReference>
<dbReference type="Gene3D" id="2.130.10.30">
    <property type="entry name" value="Regulator of chromosome condensation 1/beta-lactamase-inhibitor protein II"/>
    <property type="match status" value="2"/>
</dbReference>
<dbReference type="Gene3D" id="3.40.50.620">
    <property type="entry name" value="HUPs"/>
    <property type="match status" value="1"/>
</dbReference>
<dbReference type="InterPro" id="IPR000408">
    <property type="entry name" value="Reg_chr_condens"/>
</dbReference>
<evidence type="ECO:0000256" key="1">
    <source>
        <dbReference type="PROSITE-ProRule" id="PRU00235"/>
    </source>
</evidence>
<dbReference type="GO" id="GO:0005085">
    <property type="term" value="F:guanyl-nucleotide exchange factor activity"/>
    <property type="evidence" value="ECO:0007669"/>
    <property type="project" value="TreeGrafter"/>
</dbReference>
<dbReference type="GO" id="GO:0003824">
    <property type="term" value="F:catalytic activity"/>
    <property type="evidence" value="ECO:0007669"/>
    <property type="project" value="InterPro"/>
</dbReference>
<evidence type="ECO:0000313" key="4">
    <source>
        <dbReference type="EMBL" id="OLQ08944.1"/>
    </source>
</evidence>
<dbReference type="InterPro" id="IPR014729">
    <property type="entry name" value="Rossmann-like_a/b/a_fold"/>
</dbReference>
<feature type="domain" description="Phosphoadenosine phosphosulphate reductase" evidence="3">
    <location>
        <begin position="120"/>
        <end position="237"/>
    </location>
</feature>
<gene>
    <name evidence="4" type="primary">sA</name>
    <name evidence="4" type="ORF">AK812_SmicGene7531</name>
</gene>
<dbReference type="Pfam" id="PF13540">
    <property type="entry name" value="RCC1_2"/>
    <property type="match status" value="6"/>
</dbReference>